<accession>A0A7J5U168</accession>
<protein>
    <submittedName>
        <fullName evidence="1">Gluconate 2-dehydrogenase subunit 3 family protein</fullName>
    </submittedName>
</protein>
<dbReference type="Pfam" id="PF13618">
    <property type="entry name" value="Gluconate_2-dh3"/>
    <property type="match status" value="1"/>
</dbReference>
<dbReference type="Proteomes" id="UP000488299">
    <property type="component" value="Unassembled WGS sequence"/>
</dbReference>
<sequence>MATAVGGLAVLPSWATRWTPESLRATGPMGGLISSAETNLLAELVETIIPATPATDPSKGEIPGAKALNVHQFVQKMVADCYDKAAQDTFRKGFTALDEVAKATGGKSFLETDAAGRLNVLKQMQQSTVPGQKEFLSLVKNLTIRGYMNSEYVMTNLTHYEMVPGRYKGCVPVAG</sequence>
<evidence type="ECO:0000313" key="2">
    <source>
        <dbReference type="Proteomes" id="UP000488299"/>
    </source>
</evidence>
<dbReference type="EMBL" id="WELI01000003">
    <property type="protein sequence ID" value="KAB7731512.1"/>
    <property type="molecule type" value="Genomic_DNA"/>
</dbReference>
<reference evidence="1 2" key="1">
    <citation type="submission" date="2019-10" db="EMBL/GenBank/DDBJ databases">
        <title>Rudanella paleaurantiibacter sp. nov., isolated from sludge.</title>
        <authorList>
            <person name="Xu S.Q."/>
        </authorList>
    </citation>
    <scope>NUCLEOTIDE SEQUENCE [LARGE SCALE GENOMIC DNA]</scope>
    <source>
        <strain evidence="1 2">HX-22-17</strain>
    </source>
</reference>
<comment type="caution">
    <text evidence="1">The sequence shown here is derived from an EMBL/GenBank/DDBJ whole genome shotgun (WGS) entry which is preliminary data.</text>
</comment>
<organism evidence="1 2">
    <name type="scientific">Rudanella paleaurantiibacter</name>
    <dbReference type="NCBI Taxonomy" id="2614655"/>
    <lineage>
        <taxon>Bacteria</taxon>
        <taxon>Pseudomonadati</taxon>
        <taxon>Bacteroidota</taxon>
        <taxon>Cytophagia</taxon>
        <taxon>Cytophagales</taxon>
        <taxon>Cytophagaceae</taxon>
        <taxon>Rudanella</taxon>
    </lineage>
</organism>
<keyword evidence="2" id="KW-1185">Reference proteome</keyword>
<dbReference type="AlphaFoldDB" id="A0A7J5U168"/>
<gene>
    <name evidence="1" type="ORF">F5984_10180</name>
</gene>
<evidence type="ECO:0000313" key="1">
    <source>
        <dbReference type="EMBL" id="KAB7731512.1"/>
    </source>
</evidence>
<name>A0A7J5U168_9BACT</name>
<dbReference type="InterPro" id="IPR027056">
    <property type="entry name" value="Gluconate_2DH_su3"/>
</dbReference>
<proteinExistence type="predicted"/>